<dbReference type="RefSeq" id="WP_135877735.1">
    <property type="nucleotide sequence ID" value="NZ_SRSO01000019.1"/>
</dbReference>
<evidence type="ECO:0000313" key="11">
    <source>
        <dbReference type="EMBL" id="TGV01863.1"/>
    </source>
</evidence>
<dbReference type="InterPro" id="IPR056441">
    <property type="entry name" value="Beta-barrel_GLAA-B_II"/>
</dbReference>
<dbReference type="SMART" id="SM00710">
    <property type="entry name" value="PbH1"/>
    <property type="match status" value="6"/>
</dbReference>
<dbReference type="Pfam" id="PF23764">
    <property type="entry name" value="Beta-barrel_GLAA-B_II"/>
    <property type="match status" value="1"/>
</dbReference>
<evidence type="ECO:0000313" key="12">
    <source>
        <dbReference type="Proteomes" id="UP000307602"/>
    </source>
</evidence>
<comment type="catalytic activity">
    <reaction evidence="2">
        <text>Hydrolysis of terminal, non-reducing branched (1-&gt;3)-alpha-D-galactosidic residues, producing free D-galactose.</text>
        <dbReference type="EC" id="3.2.1.n1"/>
    </reaction>
</comment>
<feature type="domain" description="Right handed beta helix" evidence="8">
    <location>
        <begin position="417"/>
        <end position="591"/>
    </location>
</feature>
<comment type="catalytic activity">
    <reaction evidence="1">
        <text>Hydrolysis of terminal, non-reducing alpha-D-galactose residues in alpha-D-galactosides, including galactose oligosaccharides, galactomannans and galactolipids.</text>
        <dbReference type="EC" id="3.2.1.22"/>
    </reaction>
</comment>
<evidence type="ECO:0000256" key="1">
    <source>
        <dbReference type="ARBA" id="ARBA00001255"/>
    </source>
</evidence>
<dbReference type="Pfam" id="PF23763">
    <property type="entry name" value="Beta-barrel_GLAA-B_I"/>
    <property type="match status" value="1"/>
</dbReference>
<dbReference type="Pfam" id="PF13229">
    <property type="entry name" value="Beta_helix"/>
    <property type="match status" value="1"/>
</dbReference>
<dbReference type="GO" id="GO:0004557">
    <property type="term" value="F:alpha-galactosidase activity"/>
    <property type="evidence" value="ECO:0007669"/>
    <property type="project" value="UniProtKB-EC"/>
</dbReference>
<sequence length="605" mass="69872">MNNKHTLLVFFLVTLFCTVVKVNAAEVIHIKHSENDITTRVREAIQNAKDKDIKLVFEKGIYKFLPEYAFSKFSFITNHGNGYKYVGLRFENFNSVEVEGNGSEFIFHGRMAPFQFENCNKVDVKNVVVDWDIPFTFEAEVLSVNKEEKWFDVKPINDGHSWSFKDNEISFPNIDGFSFRELGHSHCFDPKTKSTFYGAYGQHLKPKKVEKLENGIYRIYQSMRHYPPEGAIVASKGGNEFNRYAPAFQTQESKNVTYDNIIVHHALGMAFLFERTEDIKIINSGVYTRDGSNRYISSTADATHFANCKGDILVENCRFEGMLDDGTNVHGTYVTVDTILDEYTVRIKLQHFEQLGFKFADVGDEVWFIQKPSPERGEINEVVRAKFINEKYTELTFKNKLPKTLSKNDVLENKTWNPTFTIRNCRITKHRARNLMIKTPKKIVIENNILSSEMSSIGLRGETFFWYESGAVNEVVIRNNHFIDCAHGGAEHAVLWVSPRLGKGFDKTEIYDRNIIFEDNIIETFQNRIVWADRLEGLVFKGNTIKQVDAFKSKFPNAHMFDFKNCKDVVIENNVYKGDIKKFIKADESSKKSLKIKRNKGIKFK</sequence>
<feature type="domain" description="GLAA-B beta-barrel" evidence="9">
    <location>
        <begin position="137"/>
        <end position="233"/>
    </location>
</feature>
<comment type="caution">
    <text evidence="11">The sequence shown here is derived from an EMBL/GenBank/DDBJ whole genome shotgun (WGS) entry which is preliminary data.</text>
</comment>
<evidence type="ECO:0000259" key="8">
    <source>
        <dbReference type="Pfam" id="PF13229"/>
    </source>
</evidence>
<evidence type="ECO:0000256" key="5">
    <source>
        <dbReference type="ARBA" id="ARBA00022801"/>
    </source>
</evidence>
<evidence type="ECO:0000256" key="2">
    <source>
        <dbReference type="ARBA" id="ARBA00001271"/>
    </source>
</evidence>
<evidence type="ECO:0000259" key="9">
    <source>
        <dbReference type="Pfam" id="PF23763"/>
    </source>
</evidence>
<evidence type="ECO:0000256" key="3">
    <source>
        <dbReference type="ARBA" id="ARBA00022729"/>
    </source>
</evidence>
<organism evidence="11 12">
    <name type="scientific">Flavivirga rizhaonensis</name>
    <dbReference type="NCBI Taxonomy" id="2559571"/>
    <lineage>
        <taxon>Bacteria</taxon>
        <taxon>Pseudomonadati</taxon>
        <taxon>Bacteroidota</taxon>
        <taxon>Flavobacteriia</taxon>
        <taxon>Flavobacteriales</taxon>
        <taxon>Flavobacteriaceae</taxon>
        <taxon>Flavivirga</taxon>
    </lineage>
</organism>
<keyword evidence="4" id="KW-0677">Repeat</keyword>
<evidence type="ECO:0000259" key="10">
    <source>
        <dbReference type="Pfam" id="PF23764"/>
    </source>
</evidence>
<dbReference type="InterPro" id="IPR012334">
    <property type="entry name" value="Pectin_lyas_fold"/>
</dbReference>
<keyword evidence="3 7" id="KW-0732">Signal</keyword>
<dbReference type="Proteomes" id="UP000307602">
    <property type="component" value="Unassembled WGS sequence"/>
</dbReference>
<evidence type="ECO:0000256" key="7">
    <source>
        <dbReference type="SAM" id="SignalP"/>
    </source>
</evidence>
<keyword evidence="6" id="KW-0326">Glycosidase</keyword>
<dbReference type="Gene3D" id="2.160.20.10">
    <property type="entry name" value="Single-stranded right-handed beta-helix, Pectin lyase-like"/>
    <property type="match status" value="2"/>
</dbReference>
<keyword evidence="5" id="KW-0378">Hydrolase</keyword>
<keyword evidence="12" id="KW-1185">Reference proteome</keyword>
<proteinExistence type="predicted"/>
<reference evidence="11 12" key="1">
    <citation type="submission" date="2019-04" db="EMBL/GenBank/DDBJ databases">
        <authorList>
            <person name="Liu A."/>
        </authorList>
    </citation>
    <scope>NUCLEOTIDE SEQUENCE [LARGE SCALE GENOMIC DNA]</scope>
    <source>
        <strain evidence="11 12">RZ03</strain>
    </source>
</reference>
<dbReference type="InterPro" id="IPR039448">
    <property type="entry name" value="Beta_helix"/>
</dbReference>
<gene>
    <name evidence="11" type="ORF">EM932_13580</name>
</gene>
<dbReference type="OrthoDB" id="9807299at2"/>
<feature type="signal peptide" evidence="7">
    <location>
        <begin position="1"/>
        <end position="24"/>
    </location>
</feature>
<accession>A0A4S1DVF7</accession>
<dbReference type="EMBL" id="SRSO01000019">
    <property type="protein sequence ID" value="TGV01863.1"/>
    <property type="molecule type" value="Genomic_DNA"/>
</dbReference>
<evidence type="ECO:0000256" key="6">
    <source>
        <dbReference type="ARBA" id="ARBA00023295"/>
    </source>
</evidence>
<dbReference type="AlphaFoldDB" id="A0A4S1DVF7"/>
<dbReference type="InterPro" id="IPR006626">
    <property type="entry name" value="PbH1"/>
</dbReference>
<name>A0A4S1DVF7_9FLAO</name>
<dbReference type="InterPro" id="IPR057275">
    <property type="entry name" value="Beta-barrel_GLAA-B_I"/>
</dbReference>
<feature type="chain" id="PRO_5020998381" evidence="7">
    <location>
        <begin position="25"/>
        <end position="605"/>
    </location>
</feature>
<dbReference type="InterPro" id="IPR011050">
    <property type="entry name" value="Pectin_lyase_fold/virulence"/>
</dbReference>
<evidence type="ECO:0000256" key="4">
    <source>
        <dbReference type="ARBA" id="ARBA00022737"/>
    </source>
</evidence>
<feature type="domain" description="GLAA-B beta-barrel" evidence="10">
    <location>
        <begin position="344"/>
        <end position="411"/>
    </location>
</feature>
<dbReference type="SUPFAM" id="SSF51126">
    <property type="entry name" value="Pectin lyase-like"/>
    <property type="match status" value="1"/>
</dbReference>
<protein>
    <submittedName>
        <fullName evidence="11">Right-handed parallel beta-helix repeat-containing protein</fullName>
    </submittedName>
</protein>